<gene>
    <name evidence="3" type="ORF">ABC977_16675</name>
</gene>
<dbReference type="EMBL" id="JBDKXB010000038">
    <property type="protein sequence ID" value="MEY6434041.1"/>
    <property type="molecule type" value="Genomic_DNA"/>
</dbReference>
<reference evidence="3 4" key="1">
    <citation type="submission" date="2024-05" db="EMBL/GenBank/DDBJ databases">
        <title>Genome Sequence and Characterization of the New Strain Purple Sulfur Bacterium of Genus Thioalkalicoccus.</title>
        <authorList>
            <person name="Bryantseva I.A."/>
            <person name="Kyndt J.A."/>
            <person name="Imhoff J.F."/>
        </authorList>
    </citation>
    <scope>NUCLEOTIDE SEQUENCE [LARGE SCALE GENOMIC DNA]</scope>
    <source>
        <strain evidence="3 4">Um2</strain>
    </source>
</reference>
<accession>A0ABV4BHN5</accession>
<dbReference type="Proteomes" id="UP001564408">
    <property type="component" value="Unassembled WGS sequence"/>
</dbReference>
<dbReference type="InterPro" id="IPR004843">
    <property type="entry name" value="Calcineurin-like_PHP"/>
</dbReference>
<dbReference type="InterPro" id="IPR029052">
    <property type="entry name" value="Metallo-depent_PP-like"/>
</dbReference>
<protein>
    <submittedName>
        <fullName evidence="3">DNA repair exonuclease</fullName>
        <ecNumber evidence="3">3.1.-.-</ecNumber>
    </submittedName>
</protein>
<dbReference type="InterPro" id="IPR041796">
    <property type="entry name" value="Mre11_N"/>
</dbReference>
<keyword evidence="3" id="KW-0269">Exonuclease</keyword>
<dbReference type="RefSeq" id="WP_369668425.1">
    <property type="nucleotide sequence ID" value="NZ_JBDKXB010000038.1"/>
</dbReference>
<evidence type="ECO:0000313" key="3">
    <source>
        <dbReference type="EMBL" id="MEY6434041.1"/>
    </source>
</evidence>
<comment type="caution">
    <text evidence="3">The sequence shown here is derived from an EMBL/GenBank/DDBJ whole genome shotgun (WGS) entry which is preliminary data.</text>
</comment>
<dbReference type="EC" id="3.1.-.-" evidence="3"/>
<dbReference type="Pfam" id="PF00149">
    <property type="entry name" value="Metallophos"/>
    <property type="match status" value="1"/>
</dbReference>
<proteinExistence type="predicted"/>
<dbReference type="PANTHER" id="PTHR30337">
    <property type="entry name" value="COMPONENT OF ATP-DEPENDENT DSDNA EXONUCLEASE"/>
    <property type="match status" value="1"/>
</dbReference>
<evidence type="ECO:0000313" key="4">
    <source>
        <dbReference type="Proteomes" id="UP001564408"/>
    </source>
</evidence>
<dbReference type="InterPro" id="IPR050535">
    <property type="entry name" value="DNA_Repair-Maintenance_Comp"/>
</dbReference>
<organism evidence="3 4">
    <name type="scientific">Thioalkalicoccus limnaeus</name>
    <dbReference type="NCBI Taxonomy" id="120681"/>
    <lineage>
        <taxon>Bacteria</taxon>
        <taxon>Pseudomonadati</taxon>
        <taxon>Pseudomonadota</taxon>
        <taxon>Gammaproteobacteria</taxon>
        <taxon>Chromatiales</taxon>
        <taxon>Chromatiaceae</taxon>
        <taxon>Thioalkalicoccus</taxon>
    </lineage>
</organism>
<evidence type="ECO:0000259" key="2">
    <source>
        <dbReference type="Pfam" id="PF00149"/>
    </source>
</evidence>
<keyword evidence="3" id="KW-0540">Nuclease</keyword>
<dbReference type="InterPro" id="IPR014576">
    <property type="entry name" value="Pesterase_YhaO"/>
</dbReference>
<name>A0ABV4BHN5_9GAMM</name>
<sequence>MRFIHAADIHLDSPLSGLTAYPDAPVDLLRTATRQAFIRLVDEAIEETVSFMVIAGDLYDGQWKDYNTGYFFCRQMGRLHQAGIPVYLLFGNHDAESEMTRKLLLPPNVHTFTARRPSSFHIEELNVALHGQSFRDAKTTENLAAGYPPPVPGAFNIGVLHTALEGNAAHATYAPCSTAELVARGYGYWALGHVHEHAVVREDPWVVFPGNLQGRHVRECGPRGACLVTVDGDQVQRVERLLVDVLRWQVLEVDATGARSLDEVIRVVGHAFEGLLDEIGDRQLSVRVRITGHTPAHGELFGRESHLRAEVLSQAAAIGQDRLWVEKVRVETAPPRDGDALRSRSDAVGDLAALLASAPEDPELIAALAGELRPLVDRAPPELLQAVPELAAIRSGELADLVRKVAPGLVAHLAGNG</sequence>
<dbReference type="SUPFAM" id="SSF56300">
    <property type="entry name" value="Metallo-dependent phosphatases"/>
    <property type="match status" value="1"/>
</dbReference>
<dbReference type="PIRSF" id="PIRSF033091">
    <property type="entry name" value="Pesterase_YhaO"/>
    <property type="match status" value="1"/>
</dbReference>
<keyword evidence="1 3" id="KW-0378">Hydrolase</keyword>
<feature type="domain" description="Calcineurin-like phosphoesterase" evidence="2">
    <location>
        <begin position="1"/>
        <end position="132"/>
    </location>
</feature>
<dbReference type="CDD" id="cd00840">
    <property type="entry name" value="MPP_Mre11_N"/>
    <property type="match status" value="1"/>
</dbReference>
<dbReference type="GO" id="GO:0004527">
    <property type="term" value="F:exonuclease activity"/>
    <property type="evidence" value="ECO:0007669"/>
    <property type="project" value="UniProtKB-KW"/>
</dbReference>
<dbReference type="Gene3D" id="3.60.21.10">
    <property type="match status" value="1"/>
</dbReference>
<evidence type="ECO:0000256" key="1">
    <source>
        <dbReference type="ARBA" id="ARBA00022801"/>
    </source>
</evidence>
<dbReference type="PANTHER" id="PTHR30337:SF7">
    <property type="entry name" value="PHOSPHOESTERASE"/>
    <property type="match status" value="1"/>
</dbReference>
<keyword evidence="4" id="KW-1185">Reference proteome</keyword>